<reference evidence="1 2" key="1">
    <citation type="submission" date="2019-10" db="EMBL/GenBank/DDBJ databases">
        <title>Complete genome sequences for adaption low water activity.</title>
        <authorList>
            <person name="Zhao L."/>
            <person name="Zhong J."/>
        </authorList>
    </citation>
    <scope>NUCLEOTIDE SEQUENCE [LARGE SCALE GENOMIC DNA]</scope>
    <source>
        <strain evidence="1 2">FDU301</strain>
        <plasmid evidence="2">pfdu301a</plasmid>
    </source>
</reference>
<dbReference type="AlphaFoldDB" id="A0A6M6E1R1"/>
<protein>
    <submittedName>
        <fullName evidence="1">Uncharacterized protein</fullName>
    </submittedName>
</protein>
<gene>
    <name evidence="1" type="ORF">FDZ14_32025</name>
</gene>
<proteinExistence type="predicted"/>
<dbReference type="RefSeq" id="WP_171778717.1">
    <property type="nucleotide sequence ID" value="NZ_CP045273.1"/>
</dbReference>
<evidence type="ECO:0000313" key="2">
    <source>
        <dbReference type="Proteomes" id="UP000501076"/>
    </source>
</evidence>
<accession>A0A6M6E1R1</accession>
<dbReference type="EMBL" id="CP045273">
    <property type="protein sequence ID" value="QJX80720.1"/>
    <property type="molecule type" value="Genomic_DNA"/>
</dbReference>
<keyword evidence="1" id="KW-0614">Plasmid</keyword>
<sequence length="144" mass="16884">MKKRNGIYIYSTYPIVDVGTYFSERAIKPITFNKKMDSTTLLPVSAGFPKSYLLKVEHELSLKSEVHLFSSFLSELDIEPIREIATKYNADITFLHFNVYFDDLYNFFRQRGGKMPYSEFRTFYLDAFHLPSQGIKKGIIHELF</sequence>
<organism evidence="1 2">
    <name type="scientific">Priestia megaterium</name>
    <name type="common">Bacillus megaterium</name>
    <dbReference type="NCBI Taxonomy" id="1404"/>
    <lineage>
        <taxon>Bacteria</taxon>
        <taxon>Bacillati</taxon>
        <taxon>Bacillota</taxon>
        <taxon>Bacilli</taxon>
        <taxon>Bacillales</taxon>
        <taxon>Bacillaceae</taxon>
        <taxon>Priestia</taxon>
    </lineage>
</organism>
<evidence type="ECO:0000313" key="1">
    <source>
        <dbReference type="EMBL" id="QJX80720.1"/>
    </source>
</evidence>
<geneLocation type="plasmid" evidence="2">
    <name>pfdu301a</name>
</geneLocation>
<name>A0A6M6E1R1_PRIMG</name>
<dbReference type="Proteomes" id="UP000501076">
    <property type="component" value="Plasmid pFDU301A"/>
</dbReference>